<evidence type="ECO:0000313" key="9">
    <source>
        <dbReference type="EMBL" id="GKV12755.1"/>
    </source>
</evidence>
<comment type="similarity">
    <text evidence="6">Belongs to the AP2/ERF transcription factor family. ERF subfamily.</text>
</comment>
<dbReference type="PROSITE" id="PS51032">
    <property type="entry name" value="AP2_ERF"/>
    <property type="match status" value="1"/>
</dbReference>
<dbReference type="AlphaFoldDB" id="A0AAV5JL01"/>
<dbReference type="CDD" id="cd00018">
    <property type="entry name" value="AP2"/>
    <property type="match status" value="1"/>
</dbReference>
<comment type="caution">
    <text evidence="9">The sequence shown here is derived from an EMBL/GenBank/DDBJ whole genome shotgun (WGS) entry which is preliminary data.</text>
</comment>
<dbReference type="PANTHER" id="PTHR31190">
    <property type="entry name" value="DNA-BINDING DOMAIN"/>
    <property type="match status" value="1"/>
</dbReference>
<evidence type="ECO:0000313" key="10">
    <source>
        <dbReference type="Proteomes" id="UP001054252"/>
    </source>
</evidence>
<dbReference type="FunFam" id="3.30.730.10:FF:000001">
    <property type="entry name" value="Ethylene-responsive transcription factor 2"/>
    <property type="match status" value="1"/>
</dbReference>
<keyword evidence="5" id="KW-0539">Nucleus</keyword>
<evidence type="ECO:0000256" key="3">
    <source>
        <dbReference type="ARBA" id="ARBA00023125"/>
    </source>
</evidence>
<comment type="subcellular location">
    <subcellularLocation>
        <location evidence="1">Nucleus</location>
    </subcellularLocation>
</comment>
<proteinExistence type="inferred from homology"/>
<dbReference type="EMBL" id="BPVZ01000037">
    <property type="protein sequence ID" value="GKV12755.1"/>
    <property type="molecule type" value="Genomic_DNA"/>
</dbReference>
<evidence type="ECO:0000256" key="4">
    <source>
        <dbReference type="ARBA" id="ARBA00023163"/>
    </source>
</evidence>
<dbReference type="PANTHER" id="PTHR31190:SF102">
    <property type="entry name" value="AP2_ERF DOMAIN-CONTAINING PROTEIN"/>
    <property type="match status" value="1"/>
</dbReference>
<feature type="domain" description="AP2/ERF" evidence="8">
    <location>
        <begin position="80"/>
        <end position="138"/>
    </location>
</feature>
<evidence type="ECO:0000259" key="8">
    <source>
        <dbReference type="PROSITE" id="PS51032"/>
    </source>
</evidence>
<dbReference type="Pfam" id="PF00847">
    <property type="entry name" value="AP2"/>
    <property type="match status" value="1"/>
</dbReference>
<dbReference type="SMART" id="SM00380">
    <property type="entry name" value="AP2"/>
    <property type="match status" value="1"/>
</dbReference>
<organism evidence="9 10">
    <name type="scientific">Rubroshorea leprosula</name>
    <dbReference type="NCBI Taxonomy" id="152421"/>
    <lineage>
        <taxon>Eukaryota</taxon>
        <taxon>Viridiplantae</taxon>
        <taxon>Streptophyta</taxon>
        <taxon>Embryophyta</taxon>
        <taxon>Tracheophyta</taxon>
        <taxon>Spermatophyta</taxon>
        <taxon>Magnoliopsida</taxon>
        <taxon>eudicotyledons</taxon>
        <taxon>Gunneridae</taxon>
        <taxon>Pentapetalae</taxon>
        <taxon>rosids</taxon>
        <taxon>malvids</taxon>
        <taxon>Malvales</taxon>
        <taxon>Dipterocarpaceae</taxon>
        <taxon>Rubroshorea</taxon>
    </lineage>
</organism>
<protein>
    <recommendedName>
        <fullName evidence="8">AP2/ERF domain-containing protein</fullName>
    </recommendedName>
</protein>
<feature type="compositionally biased region" description="Low complexity" evidence="7">
    <location>
        <begin position="163"/>
        <end position="174"/>
    </location>
</feature>
<dbReference type="GO" id="GO:0009873">
    <property type="term" value="P:ethylene-activated signaling pathway"/>
    <property type="evidence" value="ECO:0007669"/>
    <property type="project" value="InterPro"/>
</dbReference>
<dbReference type="InterPro" id="IPR044808">
    <property type="entry name" value="ERF_plant"/>
</dbReference>
<feature type="region of interest" description="Disordered" evidence="7">
    <location>
        <begin position="152"/>
        <end position="174"/>
    </location>
</feature>
<dbReference type="Proteomes" id="UP001054252">
    <property type="component" value="Unassembled WGS sequence"/>
</dbReference>
<evidence type="ECO:0000256" key="6">
    <source>
        <dbReference type="ARBA" id="ARBA00024343"/>
    </source>
</evidence>
<dbReference type="Gene3D" id="3.30.730.10">
    <property type="entry name" value="AP2/ERF domain"/>
    <property type="match status" value="1"/>
</dbReference>
<keyword evidence="2" id="KW-0805">Transcription regulation</keyword>
<dbReference type="InterPro" id="IPR001471">
    <property type="entry name" value="AP2/ERF_dom"/>
</dbReference>
<gene>
    <name evidence="9" type="ORF">SLEP1_g23869</name>
</gene>
<name>A0AAV5JL01_9ROSI</name>
<dbReference type="GO" id="GO:0003700">
    <property type="term" value="F:DNA-binding transcription factor activity"/>
    <property type="evidence" value="ECO:0007669"/>
    <property type="project" value="InterPro"/>
</dbReference>
<accession>A0AAV5JL01</accession>
<dbReference type="GO" id="GO:0005634">
    <property type="term" value="C:nucleus"/>
    <property type="evidence" value="ECO:0007669"/>
    <property type="project" value="UniProtKB-SubCell"/>
</dbReference>
<dbReference type="InterPro" id="IPR016177">
    <property type="entry name" value="DNA-bd_dom_sf"/>
</dbReference>
<keyword evidence="3" id="KW-0238">DNA-binding</keyword>
<dbReference type="PRINTS" id="PR00367">
    <property type="entry name" value="ETHRSPELEMNT"/>
</dbReference>
<sequence length="194" mass="21511">MSGKLISQSDLLLLDSIRRFLLEDHDDFQFQTPSTYVGNVVSSHRSEFGAGGDEVHDVVSVAPPPMKVARGDKAPPQIARYKGVRRRPWGTYAAEIRDPKKNGARVWLGTYEKPEDAALAYDRAAFKLRGAKAKLNFPHLIGSNINCEPVRVRSKRRSPEPTSPSSSCLPSSSFCSASVVSDINLECLKQKRRK</sequence>
<keyword evidence="4" id="KW-0804">Transcription</keyword>
<evidence type="ECO:0000256" key="2">
    <source>
        <dbReference type="ARBA" id="ARBA00023015"/>
    </source>
</evidence>
<evidence type="ECO:0000256" key="1">
    <source>
        <dbReference type="ARBA" id="ARBA00004123"/>
    </source>
</evidence>
<dbReference type="GO" id="GO:0003677">
    <property type="term" value="F:DNA binding"/>
    <property type="evidence" value="ECO:0007669"/>
    <property type="project" value="UniProtKB-KW"/>
</dbReference>
<dbReference type="InterPro" id="IPR036955">
    <property type="entry name" value="AP2/ERF_dom_sf"/>
</dbReference>
<keyword evidence="10" id="KW-1185">Reference proteome</keyword>
<reference evidence="9 10" key="1">
    <citation type="journal article" date="2021" name="Commun. Biol.">
        <title>The genome of Shorea leprosula (Dipterocarpaceae) highlights the ecological relevance of drought in aseasonal tropical rainforests.</title>
        <authorList>
            <person name="Ng K.K.S."/>
            <person name="Kobayashi M.J."/>
            <person name="Fawcett J.A."/>
            <person name="Hatakeyama M."/>
            <person name="Paape T."/>
            <person name="Ng C.H."/>
            <person name="Ang C.C."/>
            <person name="Tnah L.H."/>
            <person name="Lee C.T."/>
            <person name="Nishiyama T."/>
            <person name="Sese J."/>
            <person name="O'Brien M.J."/>
            <person name="Copetti D."/>
            <person name="Mohd Noor M.I."/>
            <person name="Ong R.C."/>
            <person name="Putra M."/>
            <person name="Sireger I.Z."/>
            <person name="Indrioko S."/>
            <person name="Kosugi Y."/>
            <person name="Izuno A."/>
            <person name="Isagi Y."/>
            <person name="Lee S.L."/>
            <person name="Shimizu K.K."/>
        </authorList>
    </citation>
    <scope>NUCLEOTIDE SEQUENCE [LARGE SCALE GENOMIC DNA]</scope>
    <source>
        <strain evidence="9">214</strain>
    </source>
</reference>
<evidence type="ECO:0000256" key="7">
    <source>
        <dbReference type="SAM" id="MobiDB-lite"/>
    </source>
</evidence>
<dbReference type="SUPFAM" id="SSF54171">
    <property type="entry name" value="DNA-binding domain"/>
    <property type="match status" value="1"/>
</dbReference>
<evidence type="ECO:0000256" key="5">
    <source>
        <dbReference type="ARBA" id="ARBA00023242"/>
    </source>
</evidence>